<dbReference type="RefSeq" id="XP_007745523.1">
    <property type="nucleotide sequence ID" value="XM_007747333.1"/>
</dbReference>
<dbReference type="Proteomes" id="UP000019471">
    <property type="component" value="Unassembled WGS sequence"/>
</dbReference>
<evidence type="ECO:0000313" key="3">
    <source>
        <dbReference type="Proteomes" id="UP000019471"/>
    </source>
</evidence>
<feature type="region of interest" description="Disordered" evidence="1">
    <location>
        <begin position="346"/>
        <end position="371"/>
    </location>
</feature>
<protein>
    <recommendedName>
        <fullName evidence="4">SMP-30/Gluconolactonase/LRE-like region domain-containing protein</fullName>
    </recommendedName>
</protein>
<reference evidence="2 3" key="1">
    <citation type="submission" date="2013-03" db="EMBL/GenBank/DDBJ databases">
        <title>The Genome Sequence of Cladophialophora psammophila CBS 110553.</title>
        <authorList>
            <consortium name="The Broad Institute Genomics Platform"/>
            <person name="Cuomo C."/>
            <person name="de Hoog S."/>
            <person name="Gorbushina A."/>
            <person name="Walker B."/>
            <person name="Young S.K."/>
            <person name="Zeng Q."/>
            <person name="Gargeya S."/>
            <person name="Fitzgerald M."/>
            <person name="Haas B."/>
            <person name="Abouelleil A."/>
            <person name="Allen A.W."/>
            <person name="Alvarado L."/>
            <person name="Arachchi H.M."/>
            <person name="Berlin A.M."/>
            <person name="Chapman S.B."/>
            <person name="Gainer-Dewar J."/>
            <person name="Goldberg J."/>
            <person name="Griggs A."/>
            <person name="Gujja S."/>
            <person name="Hansen M."/>
            <person name="Howarth C."/>
            <person name="Imamovic A."/>
            <person name="Ireland A."/>
            <person name="Larimer J."/>
            <person name="McCowan C."/>
            <person name="Murphy C."/>
            <person name="Pearson M."/>
            <person name="Poon T.W."/>
            <person name="Priest M."/>
            <person name="Roberts A."/>
            <person name="Saif S."/>
            <person name="Shea T."/>
            <person name="Sisk P."/>
            <person name="Sykes S."/>
            <person name="Wortman J."/>
            <person name="Nusbaum C."/>
            <person name="Birren B."/>
        </authorList>
    </citation>
    <scope>NUCLEOTIDE SEQUENCE [LARGE SCALE GENOMIC DNA]</scope>
    <source>
        <strain evidence="2 3">CBS 110553</strain>
    </source>
</reference>
<evidence type="ECO:0000313" key="2">
    <source>
        <dbReference type="EMBL" id="EXJ69671.1"/>
    </source>
</evidence>
<organism evidence="2 3">
    <name type="scientific">Cladophialophora psammophila CBS 110553</name>
    <dbReference type="NCBI Taxonomy" id="1182543"/>
    <lineage>
        <taxon>Eukaryota</taxon>
        <taxon>Fungi</taxon>
        <taxon>Dikarya</taxon>
        <taxon>Ascomycota</taxon>
        <taxon>Pezizomycotina</taxon>
        <taxon>Eurotiomycetes</taxon>
        <taxon>Chaetothyriomycetidae</taxon>
        <taxon>Chaetothyriales</taxon>
        <taxon>Herpotrichiellaceae</taxon>
        <taxon>Cladophialophora</taxon>
    </lineage>
</organism>
<feature type="region of interest" description="Disordered" evidence="1">
    <location>
        <begin position="89"/>
        <end position="115"/>
    </location>
</feature>
<dbReference type="SUPFAM" id="SSF63829">
    <property type="entry name" value="Calcium-dependent phosphotriesterase"/>
    <property type="match status" value="1"/>
</dbReference>
<dbReference type="InterPro" id="IPR011042">
    <property type="entry name" value="6-blade_b-propeller_TolB-like"/>
</dbReference>
<keyword evidence="3" id="KW-1185">Reference proteome</keyword>
<feature type="region of interest" description="Disordered" evidence="1">
    <location>
        <begin position="1"/>
        <end position="27"/>
    </location>
</feature>
<proteinExistence type="predicted"/>
<dbReference type="AlphaFoldDB" id="W9WYC9"/>
<accession>W9WYC9</accession>
<sequence length="413" mass="44869">MASSTNTEVANPPIHVPGTLPERPPRYTTIATFPPGSFLENLAVRRDGSILASDMLRGSIWYIDPHAEDGNTQKTVELVHKFEGEGTLTEESFNGDAGKAEAEVEAGEGDSHGFYASTPTAEAIVESPIEPDLFYLFSGIHGKKGTWWVYELDMRSFVPAPEPTQVKVRRLAPVPTVTWLNGGTAIPHPTVPLILMAESYQGRLYSYNIKTGTVGVWLEHPLLGKMTTRPPWPGVNGVQYYHDSKDGWVYFTNSDRAILGRVRVDQQGDVPVATRDPDTEKIEIQSLVGGCGGDDLCLDGEGNIYVATNPMNTVLKFPQLATPLDAAAPGQEDAQPERQIVLGLRRTRSSAEEASIPKPDSHFEIDPDTTGPTAVAFGTTASDERDLYVVTNGGIINPLGGVVRDARVLRVHL</sequence>
<dbReference type="HOGENOM" id="CLU_052989_0_0_1"/>
<evidence type="ECO:0000256" key="1">
    <source>
        <dbReference type="SAM" id="MobiDB-lite"/>
    </source>
</evidence>
<name>W9WYC9_9EURO</name>
<comment type="caution">
    <text evidence="2">The sequence shown here is derived from an EMBL/GenBank/DDBJ whole genome shotgun (WGS) entry which is preliminary data.</text>
</comment>
<evidence type="ECO:0008006" key="4">
    <source>
        <dbReference type="Google" id="ProtNLM"/>
    </source>
</evidence>
<dbReference type="GeneID" id="19191450"/>
<dbReference type="PANTHER" id="PTHR42060">
    <property type="entry name" value="NHL REPEAT-CONTAINING PROTEIN-RELATED"/>
    <property type="match status" value="1"/>
</dbReference>
<gene>
    <name evidence="2" type="ORF">A1O5_06742</name>
</gene>
<dbReference type="Gene3D" id="2.120.10.30">
    <property type="entry name" value="TolB, C-terminal domain"/>
    <property type="match status" value="2"/>
</dbReference>
<dbReference type="InterPro" id="IPR052998">
    <property type="entry name" value="Hetero-Diels-Alderase-like"/>
</dbReference>
<dbReference type="OrthoDB" id="9977941at2759"/>
<dbReference type="eggNOG" id="ENOG502SNUM">
    <property type="taxonomic scope" value="Eukaryota"/>
</dbReference>
<dbReference type="EMBL" id="AMGX01000010">
    <property type="protein sequence ID" value="EXJ69671.1"/>
    <property type="molecule type" value="Genomic_DNA"/>
</dbReference>
<dbReference type="PANTHER" id="PTHR42060:SF1">
    <property type="entry name" value="NHL REPEAT-CONTAINING PROTEIN"/>
    <property type="match status" value="1"/>
</dbReference>